<sequence length="257" mass="28827">MTQLARLQEWVPSGCEAVLGPHMSALIDWVDSKIVELAIKARANELPVPSLIERSILERAGYFESFPDNTVEQSEGGCMPPAVCYHCYAKLAGSSLQQPSVWTCVARCRRNEDNKEPGRLRAFTMREIVFVGSAAWVRERRQDWMDRILAFSRSLRLAVQLEVATDSFFAGSEARGRKLLQQIKGLKFELRAQMDAEGTPLAISSFNLHERFFSRRFGFSLEDGADAYSGCVAFGLERWALALAVTLGPNEAFRLVE</sequence>
<dbReference type="RefSeq" id="WP_348263947.1">
    <property type="nucleotide sequence ID" value="NZ_CP121196.1"/>
</dbReference>
<dbReference type="Gene3D" id="3.30.930.10">
    <property type="entry name" value="Bira Bifunctional Protein, Domain 2"/>
    <property type="match status" value="1"/>
</dbReference>
<evidence type="ECO:0000313" key="1">
    <source>
        <dbReference type="EMBL" id="XBH18729.1"/>
    </source>
</evidence>
<proteinExistence type="predicted"/>
<dbReference type="SUPFAM" id="SSF55681">
    <property type="entry name" value="Class II aaRS and biotin synthetases"/>
    <property type="match status" value="1"/>
</dbReference>
<dbReference type="AlphaFoldDB" id="A0AAU7DN18"/>
<dbReference type="EMBL" id="CP121196">
    <property type="protein sequence ID" value="XBH18729.1"/>
    <property type="molecule type" value="Genomic_DNA"/>
</dbReference>
<organism evidence="1">
    <name type="scientific">Telmatobacter sp. DSM 110680</name>
    <dbReference type="NCBI Taxonomy" id="3036704"/>
    <lineage>
        <taxon>Bacteria</taxon>
        <taxon>Pseudomonadati</taxon>
        <taxon>Acidobacteriota</taxon>
        <taxon>Terriglobia</taxon>
        <taxon>Terriglobales</taxon>
        <taxon>Acidobacteriaceae</taxon>
        <taxon>Telmatobacter</taxon>
    </lineage>
</organism>
<name>A0AAU7DN18_9BACT</name>
<protein>
    <recommendedName>
        <fullName evidence="2">Aminoacyl-transfer RNA synthetases class-II family profile domain-containing protein</fullName>
    </recommendedName>
</protein>
<gene>
    <name evidence="1" type="ORF">P8935_05300</name>
</gene>
<dbReference type="InterPro" id="IPR045864">
    <property type="entry name" value="aa-tRNA-synth_II/BPL/LPL"/>
</dbReference>
<accession>A0AAU7DN18</accession>
<reference evidence="1" key="1">
    <citation type="submission" date="2023-03" db="EMBL/GenBank/DDBJ databases">
        <title>Edaphobacter sp.</title>
        <authorList>
            <person name="Huber K.J."/>
            <person name="Papendorf J."/>
            <person name="Pilke C."/>
            <person name="Bunk B."/>
            <person name="Sproeer C."/>
            <person name="Pester M."/>
        </authorList>
    </citation>
    <scope>NUCLEOTIDE SEQUENCE</scope>
    <source>
        <strain evidence="1">DSM 110680</strain>
    </source>
</reference>
<evidence type="ECO:0008006" key="2">
    <source>
        <dbReference type="Google" id="ProtNLM"/>
    </source>
</evidence>